<protein>
    <submittedName>
        <fullName evidence="2">Uncharacterized protein</fullName>
    </submittedName>
</protein>
<evidence type="ECO:0000313" key="2">
    <source>
        <dbReference type="EMBL" id="CCD52969.1"/>
    </source>
</evidence>
<keyword evidence="1" id="KW-0812">Transmembrane</keyword>
<keyword evidence="1" id="KW-1133">Transmembrane helix</keyword>
<proteinExistence type="predicted"/>
<organism evidence="2 3">
    <name type="scientific">Botryotinia fuckeliana (strain T4)</name>
    <name type="common">Noble rot fungus</name>
    <name type="synonym">Botrytis cinerea</name>
    <dbReference type="NCBI Taxonomy" id="999810"/>
    <lineage>
        <taxon>Eukaryota</taxon>
        <taxon>Fungi</taxon>
        <taxon>Dikarya</taxon>
        <taxon>Ascomycota</taxon>
        <taxon>Pezizomycotina</taxon>
        <taxon>Leotiomycetes</taxon>
        <taxon>Helotiales</taxon>
        <taxon>Sclerotiniaceae</taxon>
        <taxon>Botrytis</taxon>
    </lineage>
</organism>
<dbReference type="HOGENOM" id="CLU_1703951_0_0_1"/>
<dbReference type="InParanoid" id="G2YMX1"/>
<dbReference type="Proteomes" id="UP000008177">
    <property type="component" value="Unplaced contigs"/>
</dbReference>
<evidence type="ECO:0000313" key="3">
    <source>
        <dbReference type="Proteomes" id="UP000008177"/>
    </source>
</evidence>
<name>G2YMX1_BOTF4</name>
<gene>
    <name evidence="2" type="ORF">BofuT4_P138930.1</name>
</gene>
<reference evidence="3" key="1">
    <citation type="journal article" date="2011" name="PLoS Genet.">
        <title>Genomic analysis of the necrotrophic fungal pathogens Sclerotinia sclerotiorum and Botrytis cinerea.</title>
        <authorList>
            <person name="Amselem J."/>
            <person name="Cuomo C.A."/>
            <person name="van Kan J.A."/>
            <person name="Viaud M."/>
            <person name="Benito E.P."/>
            <person name="Couloux A."/>
            <person name="Coutinho P.M."/>
            <person name="de Vries R.P."/>
            <person name="Dyer P.S."/>
            <person name="Fillinger S."/>
            <person name="Fournier E."/>
            <person name="Gout L."/>
            <person name="Hahn M."/>
            <person name="Kohn L."/>
            <person name="Lapalu N."/>
            <person name="Plummer K.M."/>
            <person name="Pradier J.M."/>
            <person name="Quevillon E."/>
            <person name="Sharon A."/>
            <person name="Simon A."/>
            <person name="ten Have A."/>
            <person name="Tudzynski B."/>
            <person name="Tudzynski P."/>
            <person name="Wincker P."/>
            <person name="Andrew M."/>
            <person name="Anthouard V."/>
            <person name="Beever R.E."/>
            <person name="Beffa R."/>
            <person name="Benoit I."/>
            <person name="Bouzid O."/>
            <person name="Brault B."/>
            <person name="Chen Z."/>
            <person name="Choquer M."/>
            <person name="Collemare J."/>
            <person name="Cotton P."/>
            <person name="Danchin E.G."/>
            <person name="Da Silva C."/>
            <person name="Gautier A."/>
            <person name="Giraud C."/>
            <person name="Giraud T."/>
            <person name="Gonzalez C."/>
            <person name="Grossetete S."/>
            <person name="Guldener U."/>
            <person name="Henrissat B."/>
            <person name="Howlett B.J."/>
            <person name="Kodira C."/>
            <person name="Kretschmer M."/>
            <person name="Lappartient A."/>
            <person name="Leroch M."/>
            <person name="Levis C."/>
            <person name="Mauceli E."/>
            <person name="Neuveglise C."/>
            <person name="Oeser B."/>
            <person name="Pearson M."/>
            <person name="Poulain J."/>
            <person name="Poussereau N."/>
            <person name="Quesneville H."/>
            <person name="Rascle C."/>
            <person name="Schumacher J."/>
            <person name="Segurens B."/>
            <person name="Sexton A."/>
            <person name="Silva E."/>
            <person name="Sirven C."/>
            <person name="Soanes D.M."/>
            <person name="Talbot N.J."/>
            <person name="Templeton M."/>
            <person name="Yandava C."/>
            <person name="Yarden O."/>
            <person name="Zeng Q."/>
            <person name="Rollins J.A."/>
            <person name="Lebrun M.H."/>
            <person name="Dickman M."/>
        </authorList>
    </citation>
    <scope>NUCLEOTIDE SEQUENCE [LARGE SCALE GENOMIC DNA]</scope>
    <source>
        <strain evidence="3">T4</strain>
    </source>
</reference>
<dbReference type="AlphaFoldDB" id="G2YMX1"/>
<accession>G2YMX1</accession>
<keyword evidence="1" id="KW-0472">Membrane</keyword>
<feature type="transmembrane region" description="Helical" evidence="1">
    <location>
        <begin position="66"/>
        <end position="86"/>
    </location>
</feature>
<evidence type="ECO:0000256" key="1">
    <source>
        <dbReference type="SAM" id="Phobius"/>
    </source>
</evidence>
<dbReference type="EMBL" id="FQ790345">
    <property type="protein sequence ID" value="CCD52969.1"/>
    <property type="molecule type" value="Genomic_DNA"/>
</dbReference>
<sequence length="154" mass="16820">MDPEDVGGSAATQYLGCGKWKSTSGQDKLSKRKLGTGVFVKVQNIMSNSTNLSPAYLAENRSSRLVISNSIFFGLAAINVLLRFVARKLKNISWGVDDYLIALALVRCFPESAPFQYQISSRAIDRVKNSPTTPLSKEDGKSENQALISAIRFG</sequence>
<dbReference type="OrthoDB" id="444631at2759"/>